<dbReference type="InterPro" id="IPR000261">
    <property type="entry name" value="EH_dom"/>
</dbReference>
<dbReference type="PROSITE" id="PS50031">
    <property type="entry name" value="EH"/>
    <property type="match status" value="1"/>
</dbReference>
<dbReference type="InterPro" id="IPR027417">
    <property type="entry name" value="P-loop_NTPase"/>
</dbReference>
<dbReference type="InterPro" id="IPR040990">
    <property type="entry name" value="DUF5600"/>
</dbReference>
<feature type="domain" description="EH" evidence="4">
    <location>
        <begin position="472"/>
        <end position="560"/>
    </location>
</feature>
<dbReference type="Gene3D" id="3.40.50.300">
    <property type="entry name" value="P-loop containing nucleotide triphosphate hydrolases"/>
    <property type="match status" value="2"/>
</dbReference>
<dbReference type="CDD" id="cd00052">
    <property type="entry name" value="EH"/>
    <property type="match status" value="1"/>
</dbReference>
<dbReference type="PANTHER" id="PTHR11216">
    <property type="entry name" value="EH DOMAIN"/>
    <property type="match status" value="1"/>
</dbReference>
<evidence type="ECO:0000256" key="3">
    <source>
        <dbReference type="ARBA" id="ARBA00022837"/>
    </source>
</evidence>
<dbReference type="GO" id="GO:0016787">
    <property type="term" value="F:hydrolase activity"/>
    <property type="evidence" value="ECO:0007669"/>
    <property type="project" value="UniProtKB-KW"/>
</dbReference>
<comment type="caution">
    <text evidence="6">The sequence shown here is derived from an EMBL/GenBank/DDBJ whole genome shotgun (WGS) entry which is preliminary data.</text>
</comment>
<dbReference type="InterPro" id="IPR011992">
    <property type="entry name" value="EF-hand-dom_pair"/>
</dbReference>
<name>A0ABV0RCK5_9TELE</name>
<keyword evidence="7" id="KW-1185">Reference proteome</keyword>
<dbReference type="SUPFAM" id="SSF52540">
    <property type="entry name" value="P-loop containing nucleoside triphosphate hydrolases"/>
    <property type="match status" value="1"/>
</dbReference>
<evidence type="ECO:0000256" key="1">
    <source>
        <dbReference type="ARBA" id="ARBA00022723"/>
    </source>
</evidence>
<keyword evidence="3" id="KW-0106">Calcium</keyword>
<evidence type="ECO:0000259" key="4">
    <source>
        <dbReference type="PROSITE" id="PS50031"/>
    </source>
</evidence>
<dbReference type="PROSITE" id="PS50222">
    <property type="entry name" value="EF_HAND_2"/>
    <property type="match status" value="1"/>
</dbReference>
<accession>A0ABV0RCK5</accession>
<dbReference type="Gene3D" id="1.10.238.10">
    <property type="entry name" value="EF-hand"/>
    <property type="match status" value="1"/>
</dbReference>
<dbReference type="Gene3D" id="1.10.268.20">
    <property type="match status" value="2"/>
</dbReference>
<dbReference type="InterPro" id="IPR002048">
    <property type="entry name" value="EF_hand_dom"/>
</dbReference>
<keyword evidence="1" id="KW-0479">Metal-binding</keyword>
<dbReference type="PANTHER" id="PTHR11216:SF170">
    <property type="entry name" value="DYNAMIN ASSOCIATED PROTEIN 160, ISOFORM D"/>
    <property type="match status" value="1"/>
</dbReference>
<gene>
    <name evidence="6" type="primary">EHD3_2</name>
    <name evidence="6" type="ORF">XENOCAPTIV_029215</name>
</gene>
<evidence type="ECO:0000313" key="7">
    <source>
        <dbReference type="Proteomes" id="UP001434883"/>
    </source>
</evidence>
<dbReference type="Pfam" id="PF12763">
    <property type="entry name" value="EH"/>
    <property type="match status" value="1"/>
</dbReference>
<dbReference type="InterPro" id="IPR018247">
    <property type="entry name" value="EF_Hand_1_Ca_BS"/>
</dbReference>
<keyword evidence="6" id="KW-0378">Hydrolase</keyword>
<proteinExistence type="predicted"/>
<keyword evidence="2" id="KW-0547">Nucleotide-binding</keyword>
<evidence type="ECO:0000313" key="6">
    <source>
        <dbReference type="EMBL" id="MEQ2205431.1"/>
    </source>
</evidence>
<dbReference type="Pfam" id="PF00350">
    <property type="entry name" value="Dynamin_N"/>
    <property type="match status" value="1"/>
</dbReference>
<dbReference type="InterPro" id="IPR045063">
    <property type="entry name" value="Dynamin_N"/>
</dbReference>
<dbReference type="SMART" id="SM00027">
    <property type="entry name" value="EH"/>
    <property type="match status" value="1"/>
</dbReference>
<feature type="domain" description="EF-hand" evidence="5">
    <location>
        <begin position="504"/>
        <end position="539"/>
    </location>
</feature>
<evidence type="ECO:0000259" key="5">
    <source>
        <dbReference type="PROSITE" id="PS50222"/>
    </source>
</evidence>
<dbReference type="EMBL" id="JAHRIN010042093">
    <property type="protein sequence ID" value="MEQ2205431.1"/>
    <property type="molecule type" value="Genomic_DNA"/>
</dbReference>
<reference evidence="6 7" key="1">
    <citation type="submission" date="2021-06" db="EMBL/GenBank/DDBJ databases">
        <authorList>
            <person name="Palmer J.M."/>
        </authorList>
    </citation>
    <scope>NUCLEOTIDE SEQUENCE [LARGE SCALE GENOMIC DNA]</scope>
    <source>
        <strain evidence="6 7">XC_2019</strain>
        <tissue evidence="6">Muscle</tissue>
    </source>
</reference>
<protein>
    <submittedName>
        <fullName evidence="6">3-hydroxyisobutyryl-CoA hydrolase</fullName>
    </submittedName>
</protein>
<dbReference type="Proteomes" id="UP001434883">
    <property type="component" value="Unassembled WGS sequence"/>
</dbReference>
<dbReference type="SUPFAM" id="SSF47473">
    <property type="entry name" value="EF-hand"/>
    <property type="match status" value="1"/>
</dbReference>
<dbReference type="InterPro" id="IPR031692">
    <property type="entry name" value="EHD_N"/>
</dbReference>
<dbReference type="Pfam" id="PF18150">
    <property type="entry name" value="DUF5600"/>
    <property type="match status" value="2"/>
</dbReference>
<dbReference type="Pfam" id="PF16880">
    <property type="entry name" value="EHD_N"/>
    <property type="match status" value="1"/>
</dbReference>
<sequence>MFSWLGTDDRRKKEPEVFQTVSDGLKKLYKTKLLPLEETYKFHEFHSPALEDADFDNKPMVLLVGQYSTGKTSFIRYLLEQDFPGMRIGPEPTTDSFIAVMHGDTEGVIPGNALVVDPKKPFRKLNAVKNNIFSYVAQILFSQAAVCLLPAPFKQVPKDVGFATSANLLLSLIEELPQIQHGSVCPCHRRSEVSCVSLSDHFIVENCVVALTKKAFTGYDFAAVLEWFAERVDRIILLFDAHKLDISDEFSEVIKALKNHEDKISLNDPSSDIFMSSVFDFVFGCFLQSCAEQGRPDRDPAVDESVHAYIISSLKKEMPSVFGKENKKKELIASLGDIYKCIEREHQISPGDFPNLKKMQVNRRATEYLRFIDGVSISKLSQLDFVFQDQLQAQDLNKFQPLKSKLLEAVDDMLANDIASLMVLVRQEETRKPNPVVKGGAFDGTVDGPFGHGYGEGAGEGIDEAEWVVARDKPVYDEIFYTLSPVNGKVTGANAKKEMVKSKLPNTVLGKIWKLADINKDGMLDDEEFALANHLIKVKLEGHELPSELPAHLVPPSKRKIVE</sequence>
<dbReference type="PROSITE" id="PS00018">
    <property type="entry name" value="EF_HAND_1"/>
    <property type="match status" value="1"/>
</dbReference>
<evidence type="ECO:0000256" key="2">
    <source>
        <dbReference type="ARBA" id="ARBA00022741"/>
    </source>
</evidence>
<organism evidence="6 7">
    <name type="scientific">Xenoophorus captivus</name>
    <dbReference type="NCBI Taxonomy" id="1517983"/>
    <lineage>
        <taxon>Eukaryota</taxon>
        <taxon>Metazoa</taxon>
        <taxon>Chordata</taxon>
        <taxon>Craniata</taxon>
        <taxon>Vertebrata</taxon>
        <taxon>Euteleostomi</taxon>
        <taxon>Actinopterygii</taxon>
        <taxon>Neopterygii</taxon>
        <taxon>Teleostei</taxon>
        <taxon>Neoteleostei</taxon>
        <taxon>Acanthomorphata</taxon>
        <taxon>Ovalentaria</taxon>
        <taxon>Atherinomorphae</taxon>
        <taxon>Cyprinodontiformes</taxon>
        <taxon>Goodeidae</taxon>
        <taxon>Xenoophorus</taxon>
    </lineage>
</organism>